<feature type="compositionally biased region" description="Low complexity" evidence="1">
    <location>
        <begin position="456"/>
        <end position="474"/>
    </location>
</feature>
<evidence type="ECO:0000313" key="4">
    <source>
        <dbReference type="Proteomes" id="UP000019226"/>
    </source>
</evidence>
<dbReference type="InterPro" id="IPR036188">
    <property type="entry name" value="FAD/NAD-bd_sf"/>
</dbReference>
<dbReference type="SUPFAM" id="SSF51905">
    <property type="entry name" value="FAD/NAD(P)-binding domain"/>
    <property type="match status" value="1"/>
</dbReference>
<protein>
    <submittedName>
        <fullName evidence="3">Amine oxidase</fullName>
    </submittedName>
</protein>
<feature type="region of interest" description="Disordered" evidence="1">
    <location>
        <begin position="447"/>
        <end position="474"/>
    </location>
</feature>
<dbReference type="InterPro" id="IPR002937">
    <property type="entry name" value="Amino_oxidase"/>
</dbReference>
<evidence type="ECO:0000313" key="3">
    <source>
        <dbReference type="EMBL" id="AHI20411.1"/>
    </source>
</evidence>
<organism evidence="3 4">
    <name type="scientific">Corynebacterium casei LMG S-19264</name>
    <dbReference type="NCBI Taxonomy" id="1285583"/>
    <lineage>
        <taxon>Bacteria</taxon>
        <taxon>Bacillati</taxon>
        <taxon>Actinomycetota</taxon>
        <taxon>Actinomycetes</taxon>
        <taxon>Mycobacteriales</taxon>
        <taxon>Corynebacteriaceae</taxon>
        <taxon>Corynebacterium</taxon>
    </lineage>
</organism>
<evidence type="ECO:0000259" key="2">
    <source>
        <dbReference type="Pfam" id="PF01593"/>
    </source>
</evidence>
<keyword evidence="4" id="KW-1185">Reference proteome</keyword>
<gene>
    <name evidence="3" type="ORF">CCASEI_09250</name>
</gene>
<dbReference type="RefSeq" id="WP_025387792.1">
    <property type="nucleotide sequence ID" value="NZ_CP004350.1"/>
</dbReference>
<dbReference type="Pfam" id="PF01593">
    <property type="entry name" value="Amino_oxidase"/>
    <property type="match status" value="1"/>
</dbReference>
<proteinExistence type="predicted"/>
<dbReference type="EMBL" id="CP004350">
    <property type="protein sequence ID" value="AHI20411.1"/>
    <property type="molecule type" value="Genomic_DNA"/>
</dbReference>
<dbReference type="PANTHER" id="PTHR42923:SF39">
    <property type="entry name" value="AMINO OXIDASE"/>
    <property type="match status" value="1"/>
</dbReference>
<accession>A0ABN4CE53</accession>
<sequence length="474" mass="51128">MKDAIIIGGGLAGLSAAWRLRHWDTAILESSERIGGRIRSEKRGAYFLNWGGHVFGGRGTSTDVLLSETGTGSVDVPGTLAGTHMNGKVLLKGPLQTYPFRIPMKMSDRAAMITAGMKVSKDVFRYASVVRRRPNETGEQRQQRIYDFENDRCFADYLGNIGPEAEALFTPTVTRSAGDPDEISAGAGIGYFSLVWNIGQGLSKSILGGPSTLTETIAAALRDRIETGAQVQEVTQHKDHVVVRYIQDGVEKEETARTAIMATPATISHKIGVDLRPELRAALGQVKYGSYVAGAFLTNETSSQVWDSAYGIATPKRSMAVTLNLGNIVRGSETSRQKGGSIMCFSPAILANNLLPLSDEEITDIYVRDLSEVLPGFEYIIEESHIQRWELGAPYCFPGRAKLQETLMKPEERVFLAGDYLGSLYTETAITSAFTAAERAASLLARENQPRNTTVAAAPATSAPASAAPSNSAA</sequence>
<dbReference type="GeneID" id="82877977"/>
<feature type="domain" description="Amine oxidase" evidence="2">
    <location>
        <begin position="11"/>
        <end position="442"/>
    </location>
</feature>
<evidence type="ECO:0000256" key="1">
    <source>
        <dbReference type="SAM" id="MobiDB-lite"/>
    </source>
</evidence>
<dbReference type="Gene3D" id="3.50.50.60">
    <property type="entry name" value="FAD/NAD(P)-binding domain"/>
    <property type="match status" value="1"/>
</dbReference>
<dbReference type="PANTHER" id="PTHR42923">
    <property type="entry name" value="PROTOPORPHYRINOGEN OXIDASE"/>
    <property type="match status" value="1"/>
</dbReference>
<name>A0ABN4CE53_9CORY</name>
<reference evidence="4" key="1">
    <citation type="submission" date="2013-02" db="EMBL/GenBank/DDBJ databases">
        <title>The complete genome sequence of Corynebacterium casei LMG S-19264 (=DSM 44701).</title>
        <authorList>
            <person name="Ruckert C."/>
            <person name="Albersmeier A."/>
            <person name="Kalinowski J."/>
        </authorList>
    </citation>
    <scope>NUCLEOTIDE SEQUENCE [LARGE SCALE GENOMIC DNA]</scope>
    <source>
        <strain evidence="4">LMG S-19264</strain>
    </source>
</reference>
<dbReference type="InterPro" id="IPR050464">
    <property type="entry name" value="Zeta_carotene_desat/Oxidored"/>
</dbReference>
<dbReference type="Proteomes" id="UP000019226">
    <property type="component" value="Chromosome"/>
</dbReference>